<name>A0A0Q0F272_9PSED</name>
<evidence type="ECO:0000313" key="1">
    <source>
        <dbReference type="EMBL" id="KPZ19812.1"/>
    </source>
</evidence>
<organism evidence="1 2">
    <name type="scientific">Pseudomonas syringae pv. viburni</name>
    <dbReference type="NCBI Taxonomy" id="251703"/>
    <lineage>
        <taxon>Bacteria</taxon>
        <taxon>Pseudomonadati</taxon>
        <taxon>Pseudomonadota</taxon>
        <taxon>Gammaproteobacteria</taxon>
        <taxon>Pseudomonadales</taxon>
        <taxon>Pseudomonadaceae</taxon>
        <taxon>Pseudomonas</taxon>
    </lineage>
</organism>
<comment type="caution">
    <text evidence="1">The sequence shown here is derived from an EMBL/GenBank/DDBJ whole genome shotgun (WGS) entry which is preliminary data.</text>
</comment>
<gene>
    <name evidence="1" type="ORF">ALO40_02221</name>
</gene>
<reference evidence="1 2" key="1">
    <citation type="submission" date="2015-09" db="EMBL/GenBank/DDBJ databases">
        <title>Genome announcement of multiple Pseudomonas syringae strains.</title>
        <authorList>
            <person name="Thakur S."/>
            <person name="Wang P.W."/>
            <person name="Gong Y."/>
            <person name="Weir B.S."/>
            <person name="Guttman D.S."/>
        </authorList>
    </citation>
    <scope>NUCLEOTIDE SEQUENCE [LARGE SCALE GENOMIC DNA]</scope>
    <source>
        <strain evidence="1 2">ICMP3963</strain>
    </source>
</reference>
<dbReference type="Proteomes" id="UP000050317">
    <property type="component" value="Unassembled WGS sequence"/>
</dbReference>
<sequence>MWLQKLLRALSPSWVDIPAKSSKEAADITAHNIVCSYARGNVNLQRGRYLTSEQLEIRKQKLAHHAF</sequence>
<proteinExistence type="predicted"/>
<dbReference type="EMBL" id="LJRR01000122">
    <property type="protein sequence ID" value="KPZ19812.1"/>
    <property type="molecule type" value="Genomic_DNA"/>
</dbReference>
<dbReference type="PATRIC" id="fig|251703.9.peg.3110"/>
<evidence type="ECO:0000313" key="2">
    <source>
        <dbReference type="Proteomes" id="UP000050317"/>
    </source>
</evidence>
<protein>
    <submittedName>
        <fullName evidence="1">Uncharacterized protein</fullName>
    </submittedName>
</protein>
<accession>A0A0Q0F272</accession>
<dbReference type="RefSeq" id="WP_235811258.1">
    <property type="nucleotide sequence ID" value="NZ_JYHK01000005.1"/>
</dbReference>
<dbReference type="AlphaFoldDB" id="A0A0Q0F272"/>